<evidence type="ECO:0000313" key="1">
    <source>
        <dbReference type="EMBL" id="KAF8789457.1"/>
    </source>
</evidence>
<gene>
    <name evidence="1" type="ORF">HNY73_007394</name>
</gene>
<comment type="caution">
    <text evidence="1">The sequence shown here is derived from an EMBL/GenBank/DDBJ whole genome shotgun (WGS) entry which is preliminary data.</text>
</comment>
<protein>
    <submittedName>
        <fullName evidence="1">Uncharacterized protein</fullName>
    </submittedName>
</protein>
<name>A0A8T0FDT6_ARGBR</name>
<dbReference type="EMBL" id="JABXBU010000012">
    <property type="protein sequence ID" value="KAF8789457.1"/>
    <property type="molecule type" value="Genomic_DNA"/>
</dbReference>
<evidence type="ECO:0000313" key="2">
    <source>
        <dbReference type="Proteomes" id="UP000807504"/>
    </source>
</evidence>
<keyword evidence="2" id="KW-1185">Reference proteome</keyword>
<dbReference type="Proteomes" id="UP000807504">
    <property type="component" value="Unassembled WGS sequence"/>
</dbReference>
<reference evidence="1" key="2">
    <citation type="submission" date="2020-06" db="EMBL/GenBank/DDBJ databases">
        <authorList>
            <person name="Sheffer M."/>
        </authorList>
    </citation>
    <scope>NUCLEOTIDE SEQUENCE</scope>
</reference>
<accession>A0A8T0FDT6</accession>
<reference evidence="1" key="1">
    <citation type="journal article" date="2020" name="bioRxiv">
        <title>Chromosome-level reference genome of the European wasp spider Argiope bruennichi: a resource for studies on range expansion and evolutionary adaptation.</title>
        <authorList>
            <person name="Sheffer M.M."/>
            <person name="Hoppe A."/>
            <person name="Krehenwinkel H."/>
            <person name="Uhl G."/>
            <person name="Kuss A.W."/>
            <person name="Jensen L."/>
            <person name="Jensen C."/>
            <person name="Gillespie R.G."/>
            <person name="Hoff K.J."/>
            <person name="Prost S."/>
        </authorList>
    </citation>
    <scope>NUCLEOTIDE SEQUENCE</scope>
</reference>
<organism evidence="1 2">
    <name type="scientific">Argiope bruennichi</name>
    <name type="common">Wasp spider</name>
    <name type="synonym">Aranea bruennichi</name>
    <dbReference type="NCBI Taxonomy" id="94029"/>
    <lineage>
        <taxon>Eukaryota</taxon>
        <taxon>Metazoa</taxon>
        <taxon>Ecdysozoa</taxon>
        <taxon>Arthropoda</taxon>
        <taxon>Chelicerata</taxon>
        <taxon>Arachnida</taxon>
        <taxon>Araneae</taxon>
        <taxon>Araneomorphae</taxon>
        <taxon>Entelegynae</taxon>
        <taxon>Araneoidea</taxon>
        <taxon>Araneidae</taxon>
        <taxon>Argiope</taxon>
    </lineage>
</organism>
<sequence length="94" mass="10924">MHLESFCRGKIDSRSPQDIFWILWSFLHCLPVINLHFCHHGHSILALLCVVARIKNVNQLLLNSFWILLSFLHCLPQGNLHFYHLGLNILLLGL</sequence>
<dbReference type="AlphaFoldDB" id="A0A8T0FDT6"/>
<proteinExistence type="predicted"/>